<feature type="coiled-coil region" evidence="1">
    <location>
        <begin position="432"/>
        <end position="466"/>
    </location>
</feature>
<dbReference type="GO" id="GO:0034451">
    <property type="term" value="C:centriolar satellite"/>
    <property type="evidence" value="ECO:0007669"/>
    <property type="project" value="TreeGrafter"/>
</dbReference>
<feature type="coiled-coil region" evidence="1">
    <location>
        <begin position="73"/>
        <end position="100"/>
    </location>
</feature>
<dbReference type="Proteomes" id="UP000287033">
    <property type="component" value="Unassembled WGS sequence"/>
</dbReference>
<dbReference type="EMBL" id="BEZZ01001226">
    <property type="protein sequence ID" value="GCC38667.1"/>
    <property type="molecule type" value="Genomic_DNA"/>
</dbReference>
<dbReference type="OrthoDB" id="10258312at2759"/>
<dbReference type="PANTHER" id="PTHR31935:SF1">
    <property type="entry name" value="COILED-COIL DOMAIN-CONTAINING PROTEIN 13"/>
    <property type="match status" value="1"/>
</dbReference>
<feature type="compositionally biased region" description="Basic and acidic residues" evidence="2">
    <location>
        <begin position="612"/>
        <end position="623"/>
    </location>
</feature>
<dbReference type="GO" id="GO:1905515">
    <property type="term" value="P:non-motile cilium assembly"/>
    <property type="evidence" value="ECO:0007669"/>
    <property type="project" value="TreeGrafter"/>
</dbReference>
<feature type="region of interest" description="Disordered" evidence="2">
    <location>
        <begin position="612"/>
        <end position="632"/>
    </location>
</feature>
<proteinExistence type="predicted"/>
<sequence>MDSADELVTQGLRQQFQALQEQQQQRRRQRMALVRCEKKEQGPGPAGTSTLSEEDLGLQLVKAEICSTTDISKSLLENENELLQEQIHELRDENGRLYKLVNEKNFEIKHLKKKSEEDRLALAGTAGIAGDVAATKIVELSKRNRELTVENESLKSKIKQLGNKLQELEKLDATQTASTKESSGRTNKELSPRIQNSSLQSDILDAKALHEKLAATNLKLIESRNQILSVKQELKMAHKVLVNEVGEDVNIQHLLNNKGTWRGRAQQIQILQKKIQELESQMGLNNQKGRSSEHSVEEEMLGISGLRRLSNQDKNVAYIRTLEKERKEAFEKMTGDHERLKKDHEDLKNKFDGSKARNKVLSSELKILKSQVVTLLEKGKHDDELVGALLKQQKQMQEIMGRLSQHESKNKDTSQILSQQQNCETQKQGSVIGELKQMVTEREAKVKDLEKEIKQLLLKQHQEKNLSDDQMVVNLPKCRPSSAQLDKTNEHSTENSISADAEITGRPLSARAVSKMGHTLIECATVRPLSGNAVGRCISVDATDAKALQLQCTEYKAFYQAAEVERDKLTELVTILQKRLEDSNDKILETEQKLLEQRRWSVTLEQQLGKAKLDAGKTHDKPSSKHKAISSSSTSRQCQSLCSSGDLIPGKPLTTALDIQVEELNTRLAIQVDENEALKTALQSTLKAKEEDLKLYHDTVAQVKQVFLQVLRQHKEKT</sequence>
<evidence type="ECO:0000313" key="4">
    <source>
        <dbReference type="Proteomes" id="UP000287033"/>
    </source>
</evidence>
<feature type="compositionally biased region" description="Basic and acidic residues" evidence="2">
    <location>
        <begin position="182"/>
        <end position="191"/>
    </location>
</feature>
<name>A0A401T7T8_CHIPU</name>
<feature type="coiled-coil region" evidence="1">
    <location>
        <begin position="559"/>
        <end position="593"/>
    </location>
</feature>
<protein>
    <recommendedName>
        <fullName evidence="5">Coiled-coil domain-containing protein 13</fullName>
    </recommendedName>
</protein>
<keyword evidence="1" id="KW-0175">Coiled coil</keyword>
<dbReference type="STRING" id="137246.A0A401T7T8"/>
<dbReference type="GO" id="GO:0031122">
    <property type="term" value="P:cytoplasmic microtubule organization"/>
    <property type="evidence" value="ECO:0007669"/>
    <property type="project" value="TreeGrafter"/>
</dbReference>
<dbReference type="OMA" id="VNINTMN"/>
<evidence type="ECO:0000313" key="3">
    <source>
        <dbReference type="EMBL" id="GCC38667.1"/>
    </source>
</evidence>
<evidence type="ECO:0000256" key="2">
    <source>
        <dbReference type="SAM" id="MobiDB-lite"/>
    </source>
</evidence>
<evidence type="ECO:0008006" key="5">
    <source>
        <dbReference type="Google" id="ProtNLM"/>
    </source>
</evidence>
<feature type="coiled-coil region" evidence="1">
    <location>
        <begin position="330"/>
        <end position="357"/>
    </location>
</feature>
<feature type="region of interest" description="Disordered" evidence="2">
    <location>
        <begin position="170"/>
        <end position="194"/>
    </location>
</feature>
<keyword evidence="4" id="KW-1185">Reference proteome</keyword>
<accession>A0A401T7T8</accession>
<dbReference type="InterPro" id="IPR038929">
    <property type="entry name" value="CCDC13"/>
</dbReference>
<dbReference type="AlphaFoldDB" id="A0A401T7T8"/>
<dbReference type="PANTHER" id="PTHR31935">
    <property type="entry name" value="COILED-COIL DOMAIN-CONTAINING PROTEIN 13"/>
    <property type="match status" value="1"/>
</dbReference>
<organism evidence="3 4">
    <name type="scientific">Chiloscyllium punctatum</name>
    <name type="common">Brownbanded bambooshark</name>
    <name type="synonym">Hemiscyllium punctatum</name>
    <dbReference type="NCBI Taxonomy" id="137246"/>
    <lineage>
        <taxon>Eukaryota</taxon>
        <taxon>Metazoa</taxon>
        <taxon>Chordata</taxon>
        <taxon>Craniata</taxon>
        <taxon>Vertebrata</taxon>
        <taxon>Chondrichthyes</taxon>
        <taxon>Elasmobranchii</taxon>
        <taxon>Galeomorphii</taxon>
        <taxon>Galeoidea</taxon>
        <taxon>Orectolobiformes</taxon>
        <taxon>Hemiscylliidae</taxon>
        <taxon>Chiloscyllium</taxon>
    </lineage>
</organism>
<evidence type="ECO:0000256" key="1">
    <source>
        <dbReference type="SAM" id="Coils"/>
    </source>
</evidence>
<reference evidence="3 4" key="1">
    <citation type="journal article" date="2018" name="Nat. Ecol. Evol.">
        <title>Shark genomes provide insights into elasmobranch evolution and the origin of vertebrates.</title>
        <authorList>
            <person name="Hara Y"/>
            <person name="Yamaguchi K"/>
            <person name="Onimaru K"/>
            <person name="Kadota M"/>
            <person name="Koyanagi M"/>
            <person name="Keeley SD"/>
            <person name="Tatsumi K"/>
            <person name="Tanaka K"/>
            <person name="Motone F"/>
            <person name="Kageyama Y"/>
            <person name="Nozu R"/>
            <person name="Adachi N"/>
            <person name="Nishimura O"/>
            <person name="Nakagawa R"/>
            <person name="Tanegashima C"/>
            <person name="Kiyatake I"/>
            <person name="Matsumoto R"/>
            <person name="Murakumo K"/>
            <person name="Nishida K"/>
            <person name="Terakita A"/>
            <person name="Kuratani S"/>
            <person name="Sato K"/>
            <person name="Hyodo S Kuraku.S."/>
        </authorList>
    </citation>
    <scope>NUCLEOTIDE SEQUENCE [LARGE SCALE GENOMIC DNA]</scope>
</reference>
<gene>
    <name evidence="3" type="ORF">chiPu_0017182</name>
</gene>
<comment type="caution">
    <text evidence="3">The sequence shown here is derived from an EMBL/GenBank/DDBJ whole genome shotgun (WGS) entry which is preliminary data.</text>
</comment>